<dbReference type="Proteomes" id="UP001385499">
    <property type="component" value="Unassembled WGS sequence"/>
</dbReference>
<evidence type="ECO:0000313" key="2">
    <source>
        <dbReference type="EMBL" id="MEJ8474506.1"/>
    </source>
</evidence>
<name>A0ABU8TK35_9HYPH</name>
<evidence type="ECO:0000313" key="3">
    <source>
        <dbReference type="Proteomes" id="UP001385499"/>
    </source>
</evidence>
<dbReference type="RefSeq" id="WP_340274252.1">
    <property type="nucleotide sequence ID" value="NZ_JBAKIA010000005.1"/>
</dbReference>
<dbReference type="InterPro" id="IPR018750">
    <property type="entry name" value="DUF2306_membrane"/>
</dbReference>
<comment type="caution">
    <text evidence="2">The sequence shown here is derived from an EMBL/GenBank/DDBJ whole genome shotgun (WGS) entry which is preliminary data.</text>
</comment>
<reference evidence="2 3" key="1">
    <citation type="submission" date="2024-02" db="EMBL/GenBank/DDBJ databases">
        <title>Roseibium algae sp. nov., isolated from marine alga (Grateloupia sp.), showing potential in myo-inositol conversion.</title>
        <authorList>
            <person name="Wang Y."/>
        </authorList>
    </citation>
    <scope>NUCLEOTIDE SEQUENCE [LARGE SCALE GENOMIC DNA]</scope>
    <source>
        <strain evidence="2 3">H3510</strain>
    </source>
</reference>
<keyword evidence="1" id="KW-0472">Membrane</keyword>
<keyword evidence="3" id="KW-1185">Reference proteome</keyword>
<gene>
    <name evidence="2" type="ORF">V6575_10445</name>
</gene>
<dbReference type="EMBL" id="JBAKIA010000005">
    <property type="protein sequence ID" value="MEJ8474506.1"/>
    <property type="molecule type" value="Genomic_DNA"/>
</dbReference>
<dbReference type="Pfam" id="PF10067">
    <property type="entry name" value="DUF2306"/>
    <property type="match status" value="1"/>
</dbReference>
<proteinExistence type="predicted"/>
<evidence type="ECO:0000256" key="1">
    <source>
        <dbReference type="SAM" id="Phobius"/>
    </source>
</evidence>
<feature type="transmembrane region" description="Helical" evidence="1">
    <location>
        <begin position="46"/>
        <end position="68"/>
    </location>
</feature>
<accession>A0ABU8TK35</accession>
<feature type="transmembrane region" description="Helical" evidence="1">
    <location>
        <begin position="106"/>
        <end position="125"/>
    </location>
</feature>
<sequence length="133" mass="14200">MASLTPLLNAGPLIASHAFAAIGALCLGTAQMVAPKGTINHRVLGYLWCILMMWVAGSSLFIFGFRLIGPFGPIHFLSLLTLVAVPAAVIAARYGRISTHKRAMTALFFWALIVAGLFTFVPGRIMHSVVFGS</sequence>
<feature type="transmembrane region" description="Helical" evidence="1">
    <location>
        <begin position="12"/>
        <end position="34"/>
    </location>
</feature>
<organism evidence="2 3">
    <name type="scientific">Roseibium algae</name>
    <dbReference type="NCBI Taxonomy" id="3123038"/>
    <lineage>
        <taxon>Bacteria</taxon>
        <taxon>Pseudomonadati</taxon>
        <taxon>Pseudomonadota</taxon>
        <taxon>Alphaproteobacteria</taxon>
        <taxon>Hyphomicrobiales</taxon>
        <taxon>Stappiaceae</taxon>
        <taxon>Roseibium</taxon>
    </lineage>
</organism>
<keyword evidence="1" id="KW-0812">Transmembrane</keyword>
<keyword evidence="1" id="KW-1133">Transmembrane helix</keyword>
<protein>
    <submittedName>
        <fullName evidence="2">DUF2306 domain-containing protein</fullName>
    </submittedName>
</protein>
<feature type="transmembrane region" description="Helical" evidence="1">
    <location>
        <begin position="74"/>
        <end position="94"/>
    </location>
</feature>